<dbReference type="GO" id="GO:0042626">
    <property type="term" value="F:ATPase-coupled transmembrane transporter activity"/>
    <property type="evidence" value="ECO:0007669"/>
    <property type="project" value="TreeGrafter"/>
</dbReference>
<organism evidence="4 5">
    <name type="scientific">Eisenbergiella massiliensis</name>
    <dbReference type="NCBI Taxonomy" id="1720294"/>
    <lineage>
        <taxon>Bacteria</taxon>
        <taxon>Bacillati</taxon>
        <taxon>Bacillota</taxon>
        <taxon>Clostridia</taxon>
        <taxon>Lachnospirales</taxon>
        <taxon>Lachnospiraceae</taxon>
        <taxon>Eisenbergiella</taxon>
    </lineage>
</organism>
<sequence length="226" mass="24568">MKIQGESDMEAAAIRLENVSFGYHGSQVLREINFSVQKGEHIGIVGTSGCGKSTLLKLISGLYRVQQGKLMVEGETEADQIRTRVSVVMQNPGLFPATVRENISCGHEMSEDKIRSACEAARLTEWLKTMPEGLDTFVGERGLGVSGGQAQRIAIARAIARDVPVFLLDEATSALDGDTSGDLLSNLEEITRGKTVVHVAHRPEVLKACSKIWRLEGGRLYDQTNA</sequence>
<dbReference type="GO" id="GO:0016887">
    <property type="term" value="F:ATP hydrolysis activity"/>
    <property type="evidence" value="ECO:0007669"/>
    <property type="project" value="InterPro"/>
</dbReference>
<dbReference type="PROSITE" id="PS00211">
    <property type="entry name" value="ABC_TRANSPORTER_1"/>
    <property type="match status" value="1"/>
</dbReference>
<evidence type="ECO:0000256" key="2">
    <source>
        <dbReference type="ARBA" id="ARBA00022840"/>
    </source>
</evidence>
<comment type="caution">
    <text evidence="4">The sequence shown here is derived from an EMBL/GenBank/DDBJ whole genome shotgun (WGS) entry which is preliminary data.</text>
</comment>
<gene>
    <name evidence="4" type="ORF">DXC51_10735</name>
</gene>
<dbReference type="SMART" id="SM00382">
    <property type="entry name" value="AAA"/>
    <property type="match status" value="1"/>
</dbReference>
<dbReference type="InterPro" id="IPR003439">
    <property type="entry name" value="ABC_transporter-like_ATP-bd"/>
</dbReference>
<reference evidence="4" key="1">
    <citation type="submission" date="2018-08" db="EMBL/GenBank/DDBJ databases">
        <title>A genome reference for cultivated species of the human gut microbiota.</title>
        <authorList>
            <person name="Zou Y."/>
            <person name="Xue W."/>
            <person name="Luo G."/>
        </authorList>
    </citation>
    <scope>NUCLEOTIDE SEQUENCE [LARGE SCALE GENOMIC DNA]</scope>
    <source>
        <strain evidence="4">TF05-5AC</strain>
    </source>
</reference>
<keyword evidence="1" id="KW-0547">Nucleotide-binding</keyword>
<keyword evidence="2 4" id="KW-0067">ATP-binding</keyword>
<dbReference type="InterPro" id="IPR039421">
    <property type="entry name" value="Type_1_exporter"/>
</dbReference>
<evidence type="ECO:0000256" key="1">
    <source>
        <dbReference type="ARBA" id="ARBA00022741"/>
    </source>
</evidence>
<dbReference type="Pfam" id="PF00005">
    <property type="entry name" value="ABC_tran"/>
    <property type="match status" value="1"/>
</dbReference>
<dbReference type="EMBL" id="QVLV01000006">
    <property type="protein sequence ID" value="RGE61009.1"/>
    <property type="molecule type" value="Genomic_DNA"/>
</dbReference>
<dbReference type="SUPFAM" id="SSF52540">
    <property type="entry name" value="P-loop containing nucleoside triphosphate hydrolases"/>
    <property type="match status" value="1"/>
</dbReference>
<evidence type="ECO:0000313" key="5">
    <source>
        <dbReference type="Proteomes" id="UP000260812"/>
    </source>
</evidence>
<dbReference type="AlphaFoldDB" id="A0A3E3I5V3"/>
<dbReference type="PANTHER" id="PTHR24221">
    <property type="entry name" value="ATP-BINDING CASSETTE SUB-FAMILY B"/>
    <property type="match status" value="1"/>
</dbReference>
<dbReference type="GO" id="GO:0005524">
    <property type="term" value="F:ATP binding"/>
    <property type="evidence" value="ECO:0007669"/>
    <property type="project" value="UniProtKB-KW"/>
</dbReference>
<feature type="domain" description="ABC transporter" evidence="3">
    <location>
        <begin position="14"/>
        <end position="226"/>
    </location>
</feature>
<protein>
    <submittedName>
        <fullName evidence="4">ABC transporter ATP-binding protein</fullName>
    </submittedName>
</protein>
<dbReference type="Proteomes" id="UP000260812">
    <property type="component" value="Unassembled WGS sequence"/>
</dbReference>
<keyword evidence="5" id="KW-1185">Reference proteome</keyword>
<dbReference type="InterPro" id="IPR003593">
    <property type="entry name" value="AAA+_ATPase"/>
</dbReference>
<name>A0A3E3I5V3_9FIRM</name>
<evidence type="ECO:0000313" key="4">
    <source>
        <dbReference type="EMBL" id="RGE61009.1"/>
    </source>
</evidence>
<dbReference type="InterPro" id="IPR017871">
    <property type="entry name" value="ABC_transporter-like_CS"/>
</dbReference>
<dbReference type="Gene3D" id="3.40.50.300">
    <property type="entry name" value="P-loop containing nucleotide triphosphate hydrolases"/>
    <property type="match status" value="1"/>
</dbReference>
<accession>A0A3E3I5V3</accession>
<dbReference type="PROSITE" id="PS50893">
    <property type="entry name" value="ABC_TRANSPORTER_2"/>
    <property type="match status" value="1"/>
</dbReference>
<proteinExistence type="predicted"/>
<dbReference type="PANTHER" id="PTHR24221:SF654">
    <property type="entry name" value="ATP-BINDING CASSETTE SUB-FAMILY B MEMBER 6"/>
    <property type="match status" value="1"/>
</dbReference>
<dbReference type="InterPro" id="IPR027417">
    <property type="entry name" value="P-loop_NTPase"/>
</dbReference>
<evidence type="ECO:0000259" key="3">
    <source>
        <dbReference type="PROSITE" id="PS50893"/>
    </source>
</evidence>